<evidence type="ECO:0000313" key="9">
    <source>
        <dbReference type="EMBL" id="CAF0925387.1"/>
    </source>
</evidence>
<dbReference type="Pfam" id="PF00149">
    <property type="entry name" value="Metallophos"/>
    <property type="match status" value="1"/>
</dbReference>
<evidence type="ECO:0000313" key="10">
    <source>
        <dbReference type="EMBL" id="CAF1106643.1"/>
    </source>
</evidence>
<keyword evidence="4" id="KW-0732">Signal</keyword>
<dbReference type="EMBL" id="CAJNOI010000130">
    <property type="protein sequence ID" value="CAF1106643.1"/>
    <property type="molecule type" value="Genomic_DNA"/>
</dbReference>
<evidence type="ECO:0000313" key="12">
    <source>
        <dbReference type="Proteomes" id="UP000663877"/>
    </source>
</evidence>
<protein>
    <recommendedName>
        <fullName evidence="3">5'-nucleotidase</fullName>
        <ecNumber evidence="3">3.1.3.5</ecNumber>
    </recommendedName>
</protein>
<dbReference type="PRINTS" id="PR01607">
    <property type="entry name" value="APYRASEFAMLY"/>
</dbReference>
<keyword evidence="5" id="KW-0378">Hydrolase</keyword>
<comment type="caution">
    <text evidence="10">The sequence shown here is derived from an EMBL/GenBank/DDBJ whole genome shotgun (WGS) entry which is preliminary data.</text>
</comment>
<dbReference type="GO" id="GO:0000166">
    <property type="term" value="F:nucleotide binding"/>
    <property type="evidence" value="ECO:0007669"/>
    <property type="project" value="UniProtKB-KW"/>
</dbReference>
<dbReference type="Proteomes" id="UP000663877">
    <property type="component" value="Unassembled WGS sequence"/>
</dbReference>
<dbReference type="EC" id="3.1.3.5" evidence="3"/>
<evidence type="ECO:0000256" key="6">
    <source>
        <dbReference type="SAM" id="Phobius"/>
    </source>
</evidence>
<dbReference type="SUPFAM" id="SSF56300">
    <property type="entry name" value="Metallo-dependent phosphatases"/>
    <property type="match status" value="1"/>
</dbReference>
<dbReference type="InterPro" id="IPR036907">
    <property type="entry name" value="5'-Nucleotdase_C_sf"/>
</dbReference>
<sequence length="548" mass="60709">MGFFDYHRWSHILFPHGFIYTVLTAILFGFVILTIIFGSLWLKSYPHSNTPSSNSTNTSVNQYAVANGIIGFPPLLPNDGRYVQWTFLHMNDVYELLPLDQGQKGGLARVAYIRQLLLNENKNTITFLAGDLVSPSALGTAVVNGTTLNGKQMIATMNILGLDYMTFGNHEFDLTKTDLLSRMNESKFTWISLNVVDKSSNQSFGSSITHKIITIDNVRILIIAYTIDGTGDYIRFINQSSLVNYTKEFLKSFPNGSYDVLVALTHLDVSTDIDLVSEISEIDFILGGHEHENTYIRRGNKLIPIYKADSNAFTVYVHRCAYNIDRKRLRIYSTLVEVSSEVPEEENTAAVANYWFNLGIKGFEALGFQPLEIVSCLPDGIELDGKYQSVTTSVTLLTEAICEGLLQVTATYGTTIALLNGGTIRIDDILQGTITQYDILRTLPFPNKIVALSVPGDVLAQVLSDGMSVKGTGLYVGYIGVETTDQGSTWLVNGVNVATSGLTYKVATTVYMKENTKLNNPTVNITQQTEETQTKALISYLQIKYPPC</sequence>
<comment type="similarity">
    <text evidence="2 5">Belongs to the 5'-nucleotidase family.</text>
</comment>
<accession>A0A814PE54</accession>
<evidence type="ECO:0000256" key="3">
    <source>
        <dbReference type="ARBA" id="ARBA00012643"/>
    </source>
</evidence>
<dbReference type="AlphaFoldDB" id="A0A814PE54"/>
<evidence type="ECO:0000313" key="11">
    <source>
        <dbReference type="Proteomes" id="UP000663832"/>
    </source>
</evidence>
<keyword evidence="11" id="KW-1185">Reference proteome</keyword>
<evidence type="ECO:0000259" key="7">
    <source>
        <dbReference type="Pfam" id="PF00149"/>
    </source>
</evidence>
<dbReference type="Pfam" id="PF02872">
    <property type="entry name" value="5_nucleotid_C"/>
    <property type="match status" value="1"/>
</dbReference>
<evidence type="ECO:0000259" key="8">
    <source>
        <dbReference type="Pfam" id="PF02872"/>
    </source>
</evidence>
<feature type="transmembrane region" description="Helical" evidence="6">
    <location>
        <begin position="12"/>
        <end position="42"/>
    </location>
</feature>
<dbReference type="OrthoDB" id="10252235at2759"/>
<proteinExistence type="inferred from homology"/>
<dbReference type="InterPro" id="IPR006179">
    <property type="entry name" value="5_nucleotidase/apyrase"/>
</dbReference>
<evidence type="ECO:0000256" key="4">
    <source>
        <dbReference type="ARBA" id="ARBA00022729"/>
    </source>
</evidence>
<dbReference type="SUPFAM" id="SSF55816">
    <property type="entry name" value="5'-nucleotidase (syn. UDP-sugar hydrolase), C-terminal domain"/>
    <property type="match status" value="1"/>
</dbReference>
<feature type="domain" description="5'-Nucleotidase C-terminal" evidence="8">
    <location>
        <begin position="386"/>
        <end position="506"/>
    </location>
</feature>
<reference evidence="10" key="1">
    <citation type="submission" date="2021-02" db="EMBL/GenBank/DDBJ databases">
        <authorList>
            <person name="Nowell W R."/>
        </authorList>
    </citation>
    <scope>NUCLEOTIDE SEQUENCE</scope>
</reference>
<dbReference type="InterPro" id="IPR029052">
    <property type="entry name" value="Metallo-depent_PP-like"/>
</dbReference>
<dbReference type="PANTHER" id="PTHR11575">
    <property type="entry name" value="5'-NUCLEOTIDASE-RELATED"/>
    <property type="match status" value="1"/>
</dbReference>
<organism evidence="10 12">
    <name type="scientific">Adineta steineri</name>
    <dbReference type="NCBI Taxonomy" id="433720"/>
    <lineage>
        <taxon>Eukaryota</taxon>
        <taxon>Metazoa</taxon>
        <taxon>Spiralia</taxon>
        <taxon>Gnathifera</taxon>
        <taxon>Rotifera</taxon>
        <taxon>Eurotatoria</taxon>
        <taxon>Bdelloidea</taxon>
        <taxon>Adinetida</taxon>
        <taxon>Adinetidae</taxon>
        <taxon>Adineta</taxon>
    </lineage>
</organism>
<dbReference type="Gene3D" id="3.60.21.10">
    <property type="match status" value="1"/>
</dbReference>
<keyword evidence="6" id="KW-0812">Transmembrane</keyword>
<evidence type="ECO:0000256" key="5">
    <source>
        <dbReference type="RuleBase" id="RU362119"/>
    </source>
</evidence>
<keyword evidence="6" id="KW-0472">Membrane</keyword>
<dbReference type="Proteomes" id="UP000663832">
    <property type="component" value="Unassembled WGS sequence"/>
</dbReference>
<dbReference type="GO" id="GO:0008253">
    <property type="term" value="F:5'-nucleotidase activity"/>
    <property type="evidence" value="ECO:0007669"/>
    <property type="project" value="UniProtKB-EC"/>
</dbReference>
<dbReference type="Gene3D" id="3.90.780.10">
    <property type="entry name" value="5'-Nucleotidase, C-terminal domain"/>
    <property type="match status" value="1"/>
</dbReference>
<dbReference type="EMBL" id="CAJNOM010000051">
    <property type="protein sequence ID" value="CAF0925387.1"/>
    <property type="molecule type" value="Genomic_DNA"/>
</dbReference>
<name>A0A814PE54_9BILA</name>
<dbReference type="GO" id="GO:0008768">
    <property type="term" value="F:UDP-sugar diphosphatase activity"/>
    <property type="evidence" value="ECO:0007669"/>
    <property type="project" value="TreeGrafter"/>
</dbReference>
<evidence type="ECO:0000256" key="1">
    <source>
        <dbReference type="ARBA" id="ARBA00000815"/>
    </source>
</evidence>
<keyword evidence="5" id="KW-0547">Nucleotide-binding</keyword>
<evidence type="ECO:0000256" key="2">
    <source>
        <dbReference type="ARBA" id="ARBA00006654"/>
    </source>
</evidence>
<dbReference type="InterPro" id="IPR008334">
    <property type="entry name" value="5'-Nucleotdase_C"/>
</dbReference>
<dbReference type="PANTHER" id="PTHR11575:SF24">
    <property type="entry name" value="5'-NUCLEOTIDASE"/>
    <property type="match status" value="1"/>
</dbReference>
<dbReference type="GO" id="GO:0009166">
    <property type="term" value="P:nucleotide catabolic process"/>
    <property type="evidence" value="ECO:0007669"/>
    <property type="project" value="InterPro"/>
</dbReference>
<feature type="domain" description="Calcineurin-like phosphoesterase" evidence="7">
    <location>
        <begin position="86"/>
        <end position="292"/>
    </location>
</feature>
<gene>
    <name evidence="10" type="ORF">BJG266_LOCUS21659</name>
    <name evidence="9" type="ORF">QVE165_LOCUS10785</name>
</gene>
<comment type="catalytic activity">
    <reaction evidence="1">
        <text>a ribonucleoside 5'-phosphate + H2O = a ribonucleoside + phosphate</text>
        <dbReference type="Rhea" id="RHEA:12484"/>
        <dbReference type="ChEBI" id="CHEBI:15377"/>
        <dbReference type="ChEBI" id="CHEBI:18254"/>
        <dbReference type="ChEBI" id="CHEBI:43474"/>
        <dbReference type="ChEBI" id="CHEBI:58043"/>
        <dbReference type="EC" id="3.1.3.5"/>
    </reaction>
</comment>
<keyword evidence="6" id="KW-1133">Transmembrane helix</keyword>
<dbReference type="InterPro" id="IPR004843">
    <property type="entry name" value="Calcineurin-like_PHP"/>
</dbReference>